<comment type="similarity">
    <text evidence="5">Belongs to the ABC-2 integral membrane protein family.</text>
</comment>
<protein>
    <recommendedName>
        <fullName evidence="5">Transport permease protein</fullName>
    </recommendedName>
</protein>
<dbReference type="PANTHER" id="PTHR43229:SF2">
    <property type="entry name" value="NODULATION PROTEIN J"/>
    <property type="match status" value="1"/>
</dbReference>
<evidence type="ECO:0000313" key="7">
    <source>
        <dbReference type="EMBL" id="ABM58777.1"/>
    </source>
</evidence>
<keyword evidence="5" id="KW-1003">Cell membrane</keyword>
<dbReference type="InterPro" id="IPR000412">
    <property type="entry name" value="ABC_2_transport"/>
</dbReference>
<evidence type="ECO:0000256" key="3">
    <source>
        <dbReference type="ARBA" id="ARBA00022989"/>
    </source>
</evidence>
<feature type="domain" description="ABC transmembrane type-2" evidence="6">
    <location>
        <begin position="34"/>
        <end position="261"/>
    </location>
</feature>
<name>A1WMC0_VEREI</name>
<accession>A1WMC0</accession>
<dbReference type="OrthoDB" id="8988363at2"/>
<feature type="transmembrane region" description="Helical" evidence="5">
    <location>
        <begin position="113"/>
        <end position="136"/>
    </location>
</feature>
<dbReference type="AlphaFoldDB" id="A1WMC0"/>
<dbReference type="EMBL" id="CP000542">
    <property type="protein sequence ID" value="ABM58777.1"/>
    <property type="molecule type" value="Genomic_DNA"/>
</dbReference>
<gene>
    <name evidence="7" type="ordered locus">Veis_3044</name>
</gene>
<dbReference type="eggNOG" id="COG0842">
    <property type="taxonomic scope" value="Bacteria"/>
</dbReference>
<dbReference type="GeneID" id="76461510"/>
<evidence type="ECO:0000256" key="2">
    <source>
        <dbReference type="ARBA" id="ARBA00022692"/>
    </source>
</evidence>
<feature type="transmembrane region" description="Helical" evidence="5">
    <location>
        <begin position="188"/>
        <end position="210"/>
    </location>
</feature>
<proteinExistence type="inferred from homology"/>
<keyword evidence="3 5" id="KW-1133">Transmembrane helix</keyword>
<dbReference type="RefSeq" id="WP_011810772.1">
    <property type="nucleotide sequence ID" value="NC_008786.1"/>
</dbReference>
<reference evidence="8" key="1">
    <citation type="submission" date="2006-12" db="EMBL/GenBank/DDBJ databases">
        <title>Complete sequence of chromosome 1 of Verminephrobacter eiseniae EF01-2.</title>
        <authorList>
            <person name="Copeland A."/>
            <person name="Lucas S."/>
            <person name="Lapidus A."/>
            <person name="Barry K."/>
            <person name="Detter J.C."/>
            <person name="Glavina del Rio T."/>
            <person name="Dalin E."/>
            <person name="Tice H."/>
            <person name="Pitluck S."/>
            <person name="Chertkov O."/>
            <person name="Brettin T."/>
            <person name="Bruce D."/>
            <person name="Han C."/>
            <person name="Tapia R."/>
            <person name="Gilna P."/>
            <person name="Schmutz J."/>
            <person name="Larimer F."/>
            <person name="Land M."/>
            <person name="Hauser L."/>
            <person name="Kyrpides N."/>
            <person name="Kim E."/>
            <person name="Stahl D."/>
            <person name="Richardson P."/>
        </authorList>
    </citation>
    <scope>NUCLEOTIDE SEQUENCE [LARGE SCALE GENOMIC DNA]</scope>
    <source>
        <strain evidence="8">EF01-2</strain>
    </source>
</reference>
<evidence type="ECO:0000313" key="8">
    <source>
        <dbReference type="Proteomes" id="UP000000374"/>
    </source>
</evidence>
<keyword evidence="2 5" id="KW-0812">Transmembrane</keyword>
<dbReference type="PIRSF" id="PIRSF006648">
    <property type="entry name" value="DrrB"/>
    <property type="match status" value="1"/>
</dbReference>
<sequence length="269" mass="28899">MAEAATLPRNGGAAALLVLHVARIELAAFLRHPLSIFWTLVYPLILFLLMNAIFGRPAAEGTALSYTDYLITGIAMLNVVGTSLFSFVLPLIKLRAQSRLRLLAAMPLPNEAFFAGFAVSRLLVLGAFSGLFLFALSHLAPHGAALSLGRTLSTTAFLVAGAVVFTGLGIVLASVIQRTGTAHAVTNILNVPLIFLSDLFLPTALFPAWMQRIAELSPVYVFVQALREIYTGQMPLAQQSSWMLALLSVGLLLIVWAGRRFGWTPPANG</sequence>
<dbReference type="GO" id="GO:0043190">
    <property type="term" value="C:ATP-binding cassette (ABC) transporter complex"/>
    <property type="evidence" value="ECO:0007669"/>
    <property type="project" value="InterPro"/>
</dbReference>
<dbReference type="Proteomes" id="UP000000374">
    <property type="component" value="Chromosome"/>
</dbReference>
<dbReference type="STRING" id="391735.Veis_3044"/>
<dbReference type="InterPro" id="IPR051784">
    <property type="entry name" value="Nod_factor_ABC_transporter"/>
</dbReference>
<feature type="transmembrane region" description="Helical" evidence="5">
    <location>
        <begin position="69"/>
        <end position="92"/>
    </location>
</feature>
<dbReference type="GO" id="GO:0140359">
    <property type="term" value="F:ABC-type transporter activity"/>
    <property type="evidence" value="ECO:0007669"/>
    <property type="project" value="InterPro"/>
</dbReference>
<evidence type="ECO:0000256" key="5">
    <source>
        <dbReference type="RuleBase" id="RU361157"/>
    </source>
</evidence>
<keyword evidence="5" id="KW-0813">Transport</keyword>
<evidence type="ECO:0000259" key="6">
    <source>
        <dbReference type="PROSITE" id="PS51012"/>
    </source>
</evidence>
<feature type="transmembrane region" description="Helical" evidence="5">
    <location>
        <begin position="240"/>
        <end position="258"/>
    </location>
</feature>
<evidence type="ECO:0000256" key="4">
    <source>
        <dbReference type="ARBA" id="ARBA00023136"/>
    </source>
</evidence>
<keyword evidence="8" id="KW-1185">Reference proteome</keyword>
<comment type="subcellular location">
    <subcellularLocation>
        <location evidence="5">Cell inner membrane</location>
        <topology evidence="5">Multi-pass membrane protein</topology>
    </subcellularLocation>
    <subcellularLocation>
        <location evidence="1">Membrane</location>
        <topology evidence="1">Multi-pass membrane protein</topology>
    </subcellularLocation>
</comment>
<dbReference type="InterPro" id="IPR013525">
    <property type="entry name" value="ABC2_TM"/>
</dbReference>
<dbReference type="PANTHER" id="PTHR43229">
    <property type="entry name" value="NODULATION PROTEIN J"/>
    <property type="match status" value="1"/>
</dbReference>
<feature type="transmembrane region" description="Helical" evidence="5">
    <location>
        <begin position="156"/>
        <end position="176"/>
    </location>
</feature>
<organism evidence="7 8">
    <name type="scientific">Verminephrobacter eiseniae (strain EF01-2)</name>
    <dbReference type="NCBI Taxonomy" id="391735"/>
    <lineage>
        <taxon>Bacteria</taxon>
        <taxon>Pseudomonadati</taxon>
        <taxon>Pseudomonadota</taxon>
        <taxon>Betaproteobacteria</taxon>
        <taxon>Burkholderiales</taxon>
        <taxon>Comamonadaceae</taxon>
        <taxon>Verminephrobacter</taxon>
    </lineage>
</organism>
<dbReference type="PROSITE" id="PS51012">
    <property type="entry name" value="ABC_TM2"/>
    <property type="match status" value="1"/>
</dbReference>
<feature type="transmembrane region" description="Helical" evidence="5">
    <location>
        <begin position="37"/>
        <end position="54"/>
    </location>
</feature>
<dbReference type="KEGG" id="vei:Veis_3044"/>
<dbReference type="HOGENOM" id="CLU_039483_2_3_4"/>
<dbReference type="Pfam" id="PF01061">
    <property type="entry name" value="ABC2_membrane"/>
    <property type="match status" value="1"/>
</dbReference>
<dbReference type="InterPro" id="IPR047817">
    <property type="entry name" value="ABC2_TM_bact-type"/>
</dbReference>
<keyword evidence="4 5" id="KW-0472">Membrane</keyword>
<evidence type="ECO:0000256" key="1">
    <source>
        <dbReference type="ARBA" id="ARBA00004141"/>
    </source>
</evidence>